<feature type="transmembrane region" description="Helical" evidence="6">
    <location>
        <begin position="267"/>
        <end position="287"/>
    </location>
</feature>
<evidence type="ECO:0000259" key="7">
    <source>
        <dbReference type="SMART" id="SM00563"/>
    </source>
</evidence>
<dbReference type="CDD" id="cd07989">
    <property type="entry name" value="LPLAT_AGPAT-like"/>
    <property type="match status" value="1"/>
</dbReference>
<dbReference type="SUPFAM" id="SSF103473">
    <property type="entry name" value="MFS general substrate transporter"/>
    <property type="match status" value="1"/>
</dbReference>
<feature type="transmembrane region" description="Helical" evidence="6">
    <location>
        <begin position="229"/>
        <end position="247"/>
    </location>
</feature>
<dbReference type="PANTHER" id="PTHR43201:SF5">
    <property type="entry name" value="MEDIUM-CHAIN ACYL-COA LIGASE ACSF2, MITOCHONDRIAL"/>
    <property type="match status" value="1"/>
</dbReference>
<dbReference type="GO" id="GO:0031956">
    <property type="term" value="F:medium-chain fatty acid-CoA ligase activity"/>
    <property type="evidence" value="ECO:0007669"/>
    <property type="project" value="TreeGrafter"/>
</dbReference>
<dbReference type="Gene3D" id="1.20.1250.20">
    <property type="entry name" value="MFS general substrate transporter like domains"/>
    <property type="match status" value="1"/>
</dbReference>
<dbReference type="SMART" id="SM00563">
    <property type="entry name" value="PlsC"/>
    <property type="match status" value="1"/>
</dbReference>
<dbReference type="Gene3D" id="3.30.300.30">
    <property type="match status" value="1"/>
</dbReference>
<keyword evidence="2" id="KW-0436">Ligase</keyword>
<reference evidence="8 9" key="1">
    <citation type="submission" date="2020-02" db="EMBL/GenBank/DDBJ databases">
        <authorList>
            <person name="Dziuba M."/>
            <person name="Kuznetsov B."/>
            <person name="Mardanov A."/>
            <person name="Ravin N."/>
            <person name="Grouzdev D."/>
        </authorList>
    </citation>
    <scope>NUCLEOTIDE SEQUENCE [LARGE SCALE GENOMIC DNA]</scope>
    <source>
        <strain evidence="8 9">SpK</strain>
    </source>
</reference>
<dbReference type="InterPro" id="IPR020845">
    <property type="entry name" value="AMP-binding_CS"/>
</dbReference>
<evidence type="ECO:0000256" key="3">
    <source>
        <dbReference type="ARBA" id="ARBA00022692"/>
    </source>
</evidence>
<dbReference type="InterPro" id="IPR011701">
    <property type="entry name" value="MFS"/>
</dbReference>
<dbReference type="InterPro" id="IPR036259">
    <property type="entry name" value="MFS_trans_sf"/>
</dbReference>
<dbReference type="PROSITE" id="PS00455">
    <property type="entry name" value="AMP_BINDING"/>
    <property type="match status" value="1"/>
</dbReference>
<dbReference type="GO" id="GO:0022857">
    <property type="term" value="F:transmembrane transporter activity"/>
    <property type="evidence" value="ECO:0007669"/>
    <property type="project" value="InterPro"/>
</dbReference>
<gene>
    <name evidence="8" type="ORF">G4223_19010</name>
</gene>
<keyword evidence="4 6" id="KW-1133">Transmembrane helix</keyword>
<dbReference type="PANTHER" id="PTHR43201">
    <property type="entry name" value="ACYL-COA SYNTHETASE"/>
    <property type="match status" value="1"/>
</dbReference>
<feature type="transmembrane region" description="Helical" evidence="6">
    <location>
        <begin position="299"/>
        <end position="326"/>
    </location>
</feature>
<feature type="transmembrane region" description="Helical" evidence="6">
    <location>
        <begin position="53"/>
        <end position="76"/>
    </location>
</feature>
<keyword evidence="5 6" id="KW-0472">Membrane</keyword>
<feature type="domain" description="Phospholipid/glycerol acyltransferase" evidence="7">
    <location>
        <begin position="457"/>
        <end position="567"/>
    </location>
</feature>
<dbReference type="InterPro" id="IPR002123">
    <property type="entry name" value="Plipid/glycerol_acylTrfase"/>
</dbReference>
<keyword evidence="9" id="KW-1185">Reference proteome</keyword>
<dbReference type="CDD" id="cd06173">
    <property type="entry name" value="MFS_MefA_like"/>
    <property type="match status" value="1"/>
</dbReference>
<dbReference type="Pfam" id="PF01553">
    <property type="entry name" value="Acyltransferase"/>
    <property type="match status" value="1"/>
</dbReference>
<sequence length="1141" mass="122068">MHEGTFRLLAHRHFWPLFVSQFLGAANDNLFKNALVILVIYRLGSGAGMEPTVLATVAAGLFIAPFFLFSALAGQLSDHVEKTRLMKFWKAVEIPVAALGLWGLAAESVPLMLTSLFLLGTQSTFTGPIKYAVLPELLARDQLIAGNALIEGGTFLAILVGTIAGGTLILMDGGVAMVGAAMLGCAVLGFGAALMLPRAHDGNSQVVVRFAPLRDSWALWRLIRARRDLTLAVLGISWFWLVGATYLSQFPAFAKDVLGADNHAVTLMLTMFSVGIGLGSVLCGRLLKGEISARHVPFAALGMTVFAFDLYAAAGSAQASGVLLSLGEFLSRPGTWRVLADLLAFSVCGGIYIVPLYAILQARSDEDSRARAVAANNVANALFMVAGALACAVLLAAGVSVTGLFLLMGAANLGVALYICGLLPDAVLKGLFAALFRLAYRVKVVGVENLPEMGERAVIVVNHTSFIDAALLAAFLPERPVFAVNTLVARQWWVRPFLRVVDAFAVDPTNPMSTKSLIGAVREGRSLVIFPEGRITVTGALMKIYEGPGMVADRADAVVVPVRIDGAQVTPFSRLKGKIRLHWFPTITITVLPPRRFDVPAEVKGRVRRQRIGAALYDVMSGMMFETARRERTLFSALLDARRLAGGSAPAVEDVTRKPLDYDRLVTASLVLGRVLAKESKAGEAVGLMLPNANAAVAAFFGLQLHGRVPAMLNFSTGPGNVVSACATARVRVVVTSRRFVEQARLDAVVQALKAHVRVLYLEDLAAGIGLFAKLRALLLRPFAARLHARAGRSAHDPAVILFTSGSEGAPKGVVLSSANILANCAQLSARVAFSPTDSVFNALPVFHSFGLTGGLLLPLFSGLRVFLYPSPLHYRIVPELVYDTNATIMFGTDTFLAGYGRVANAYDFYSVRHVFAGAEKVKDQTRKLWMDKFGLRLMEGYGATETAPVLAVNTPMHFRAGTVGRLLPGIEFRVEPVPGVDEGGRLWVKGPNVMLGYYRADAPAVLEPPSGGWYDTGDIVEVDDLGYVRILGRAKRFAKIAGEMVSLGKVEAEITVRWPEGNHAVVAVADARKGEQLVLVTELAEVTRDAVLAHFRGAGLAELMAPKAVLRVDRLPLLATGKADYVAVKGLAEAFVGTAS</sequence>
<dbReference type="Pfam" id="PF00501">
    <property type="entry name" value="AMP-binding"/>
    <property type="match status" value="1"/>
</dbReference>
<dbReference type="InterPro" id="IPR042099">
    <property type="entry name" value="ANL_N_sf"/>
</dbReference>
<dbReference type="AlphaFoldDB" id="A0A7C9QWB3"/>
<name>A0A7C9QWB3_9PROT</name>
<comment type="similarity">
    <text evidence="1">Belongs to the ATP-dependent AMP-binding enzyme family.</text>
</comment>
<dbReference type="GO" id="GO:0016746">
    <property type="term" value="F:acyltransferase activity"/>
    <property type="evidence" value="ECO:0007669"/>
    <property type="project" value="UniProtKB-KW"/>
</dbReference>
<dbReference type="RefSeq" id="WP_163683021.1">
    <property type="nucleotide sequence ID" value="NZ_JAAIYP010000047.1"/>
</dbReference>
<organism evidence="8 9">
    <name type="scientific">Magnetospirillum aberrantis SpK</name>
    <dbReference type="NCBI Taxonomy" id="908842"/>
    <lineage>
        <taxon>Bacteria</taxon>
        <taxon>Pseudomonadati</taxon>
        <taxon>Pseudomonadota</taxon>
        <taxon>Alphaproteobacteria</taxon>
        <taxon>Rhodospirillales</taxon>
        <taxon>Rhodospirillaceae</taxon>
        <taxon>Magnetospirillum</taxon>
    </lineage>
</organism>
<evidence type="ECO:0000256" key="1">
    <source>
        <dbReference type="ARBA" id="ARBA00006432"/>
    </source>
</evidence>
<evidence type="ECO:0000256" key="2">
    <source>
        <dbReference type="ARBA" id="ARBA00022598"/>
    </source>
</evidence>
<dbReference type="EMBL" id="JAAIYP010000047">
    <property type="protein sequence ID" value="NFV82204.1"/>
    <property type="molecule type" value="Genomic_DNA"/>
</dbReference>
<evidence type="ECO:0000256" key="5">
    <source>
        <dbReference type="ARBA" id="ARBA00023136"/>
    </source>
</evidence>
<accession>A0A7C9QWB3</accession>
<proteinExistence type="inferred from homology"/>
<keyword evidence="3 6" id="KW-0812">Transmembrane</keyword>
<feature type="transmembrane region" description="Helical" evidence="6">
    <location>
        <begin position="145"/>
        <end position="169"/>
    </location>
</feature>
<dbReference type="InterPro" id="IPR000873">
    <property type="entry name" value="AMP-dep_synth/lig_dom"/>
</dbReference>
<feature type="transmembrane region" description="Helical" evidence="6">
    <location>
        <begin position="338"/>
        <end position="360"/>
    </location>
</feature>
<evidence type="ECO:0000313" key="8">
    <source>
        <dbReference type="EMBL" id="NFV82204.1"/>
    </source>
</evidence>
<comment type="caution">
    <text evidence="8">The sequence shown here is derived from an EMBL/GenBank/DDBJ whole genome shotgun (WGS) entry which is preliminary data.</text>
</comment>
<feature type="transmembrane region" description="Helical" evidence="6">
    <location>
        <begin position="175"/>
        <end position="196"/>
    </location>
</feature>
<evidence type="ECO:0000256" key="6">
    <source>
        <dbReference type="SAM" id="Phobius"/>
    </source>
</evidence>
<dbReference type="InterPro" id="IPR045851">
    <property type="entry name" value="AMP-bd_C_sf"/>
</dbReference>
<dbReference type="Gene3D" id="3.40.50.12780">
    <property type="entry name" value="N-terminal domain of ligase-like"/>
    <property type="match status" value="1"/>
</dbReference>
<dbReference type="SUPFAM" id="SSF69593">
    <property type="entry name" value="Glycerol-3-phosphate (1)-acyltransferase"/>
    <property type="match status" value="1"/>
</dbReference>
<dbReference type="GO" id="GO:0006631">
    <property type="term" value="P:fatty acid metabolic process"/>
    <property type="evidence" value="ECO:0007669"/>
    <property type="project" value="TreeGrafter"/>
</dbReference>
<dbReference type="Pfam" id="PF07690">
    <property type="entry name" value="MFS_1"/>
    <property type="match status" value="1"/>
</dbReference>
<protein>
    <submittedName>
        <fullName evidence="8">Acyl-[ACP]--phospholipid O-acyltransferase</fullName>
    </submittedName>
</protein>
<feature type="transmembrane region" description="Helical" evidence="6">
    <location>
        <begin position="381"/>
        <end position="409"/>
    </location>
</feature>
<dbReference type="Proteomes" id="UP000480684">
    <property type="component" value="Unassembled WGS sequence"/>
</dbReference>
<dbReference type="SUPFAM" id="SSF56801">
    <property type="entry name" value="Acetyl-CoA synthetase-like"/>
    <property type="match status" value="1"/>
</dbReference>
<evidence type="ECO:0000313" key="9">
    <source>
        <dbReference type="Proteomes" id="UP000480684"/>
    </source>
</evidence>
<evidence type="ECO:0000256" key="4">
    <source>
        <dbReference type="ARBA" id="ARBA00022989"/>
    </source>
</evidence>
<dbReference type="NCBIfam" id="NF005291">
    <property type="entry name" value="PRK06814.1"/>
    <property type="match status" value="1"/>
</dbReference>
<keyword evidence="8" id="KW-0808">Transferase</keyword>
<keyword evidence="8" id="KW-0012">Acyltransferase</keyword>